<reference evidence="3 4" key="1">
    <citation type="submission" date="2020-10" db="EMBL/GenBank/DDBJ databases">
        <title>Sequencing the genomes of 1000 actinobacteria strains.</title>
        <authorList>
            <person name="Klenk H.-P."/>
        </authorList>
    </citation>
    <scope>NUCLEOTIDE SEQUENCE [LARGE SCALE GENOMIC DNA]</scope>
    <source>
        <strain evidence="3 4">DSM 43173</strain>
    </source>
</reference>
<evidence type="ECO:0000259" key="2">
    <source>
        <dbReference type="PROSITE" id="PS51462"/>
    </source>
</evidence>
<proteinExistence type="predicted"/>
<dbReference type="InterPro" id="IPR000086">
    <property type="entry name" value="NUDIX_hydrolase_dom"/>
</dbReference>
<dbReference type="SUPFAM" id="SSF55811">
    <property type="entry name" value="Nudix"/>
    <property type="match status" value="1"/>
</dbReference>
<feature type="domain" description="Nudix hydrolase" evidence="2">
    <location>
        <begin position="5"/>
        <end position="144"/>
    </location>
</feature>
<dbReference type="InterPro" id="IPR015797">
    <property type="entry name" value="NUDIX_hydrolase-like_dom_sf"/>
</dbReference>
<name>A0ABR9M2U5_9ACTN</name>
<keyword evidence="1" id="KW-0378">Hydrolase</keyword>
<keyword evidence="4" id="KW-1185">Reference proteome</keyword>
<evidence type="ECO:0000313" key="4">
    <source>
        <dbReference type="Proteomes" id="UP000633509"/>
    </source>
</evidence>
<accession>A0ABR9M2U5</accession>
<dbReference type="RefSeq" id="WP_192787652.1">
    <property type="nucleotide sequence ID" value="NZ_JADBEK010000001.1"/>
</dbReference>
<organism evidence="3 4">
    <name type="scientific">Nonomuraea angiospora</name>
    <dbReference type="NCBI Taxonomy" id="46172"/>
    <lineage>
        <taxon>Bacteria</taxon>
        <taxon>Bacillati</taxon>
        <taxon>Actinomycetota</taxon>
        <taxon>Actinomycetes</taxon>
        <taxon>Streptosporangiales</taxon>
        <taxon>Streptosporangiaceae</taxon>
        <taxon>Nonomuraea</taxon>
    </lineage>
</organism>
<dbReference type="EMBL" id="JADBEK010000001">
    <property type="protein sequence ID" value="MBE1587221.1"/>
    <property type="molecule type" value="Genomic_DNA"/>
</dbReference>
<gene>
    <name evidence="3" type="ORF">H4W80_005479</name>
</gene>
<dbReference type="Pfam" id="PF00293">
    <property type="entry name" value="NUDIX"/>
    <property type="match status" value="1"/>
</dbReference>
<dbReference type="PROSITE" id="PS51462">
    <property type="entry name" value="NUDIX"/>
    <property type="match status" value="1"/>
</dbReference>
<dbReference type="CDD" id="cd04663">
    <property type="entry name" value="NUDIX_Hydrolase"/>
    <property type="match status" value="1"/>
</dbReference>
<dbReference type="Gene3D" id="3.90.79.10">
    <property type="entry name" value="Nucleoside Triphosphate Pyrophosphohydrolase"/>
    <property type="match status" value="1"/>
</dbReference>
<dbReference type="Proteomes" id="UP000633509">
    <property type="component" value="Unassembled WGS sequence"/>
</dbReference>
<sequence>MPDRTIRDKVLCYIVRDAELLVFRHVDYSPEEVGVQVPAGTVKEGEDPRDAALREAREETGLHDFTVVRKLGMAEYDLTPYRAELQRRHVFQLALHEETPDRWASSEDHDGNGPPTRFECFWIPLEHGHVLQSGQGALLHRLFEREAG</sequence>
<dbReference type="PROSITE" id="PS00893">
    <property type="entry name" value="NUDIX_BOX"/>
    <property type="match status" value="1"/>
</dbReference>
<evidence type="ECO:0000256" key="1">
    <source>
        <dbReference type="ARBA" id="ARBA00022801"/>
    </source>
</evidence>
<comment type="caution">
    <text evidence="3">The sequence shown here is derived from an EMBL/GenBank/DDBJ whole genome shotgun (WGS) entry which is preliminary data.</text>
</comment>
<dbReference type="InterPro" id="IPR020084">
    <property type="entry name" value="NUDIX_hydrolase_CS"/>
</dbReference>
<protein>
    <submittedName>
        <fullName evidence="3">8-oxo-dGTP pyrophosphatase MutT (NUDIX family)</fullName>
    </submittedName>
</protein>
<evidence type="ECO:0000313" key="3">
    <source>
        <dbReference type="EMBL" id="MBE1587221.1"/>
    </source>
</evidence>